<proteinExistence type="predicted"/>
<dbReference type="VEuPathDB" id="FungiDB:PPTG_13529"/>
<protein>
    <submittedName>
        <fullName evidence="1">Uncharacterized protein</fullName>
    </submittedName>
</protein>
<sequence>MEKVCKRVFSYRLLRLACRLPSSPIVDAPCDRCHRFAARSGLLQQMQTLDRLFPDVLISMAATEAAASGHLHVLEWLYLRQHRVCWEPNITRKAVGSGILPVVRLLIQRFPPVSVKELFEVLLVSLVGGHTEITEFLWGQVLQLQPSQTYVSTAVSRASLSLAKWMLRDPTVGPPIISIDFAARRGDIDFVQWAQYHRSIATFSALDYAAASEMTTR</sequence>
<dbReference type="RefSeq" id="XP_008907509.1">
    <property type="nucleotide sequence ID" value="XM_008909261.1"/>
</dbReference>
<gene>
    <name evidence="1" type="ORF">PPTG_13529</name>
</gene>
<name>W2Q1Q9_PHYN3</name>
<evidence type="ECO:0000313" key="1">
    <source>
        <dbReference type="EMBL" id="ETN07133.1"/>
    </source>
</evidence>
<organism evidence="1 2">
    <name type="scientific">Phytophthora nicotianae (strain INRA-310)</name>
    <name type="common">Phytophthora parasitica</name>
    <dbReference type="NCBI Taxonomy" id="761204"/>
    <lineage>
        <taxon>Eukaryota</taxon>
        <taxon>Sar</taxon>
        <taxon>Stramenopiles</taxon>
        <taxon>Oomycota</taxon>
        <taxon>Peronosporomycetes</taxon>
        <taxon>Peronosporales</taxon>
        <taxon>Peronosporaceae</taxon>
        <taxon>Phytophthora</taxon>
    </lineage>
</organism>
<accession>W2Q1Q9</accession>
<dbReference type="EMBL" id="KI669593">
    <property type="protein sequence ID" value="ETN07133.1"/>
    <property type="molecule type" value="Genomic_DNA"/>
</dbReference>
<reference evidence="1 2" key="2">
    <citation type="submission" date="2013-11" db="EMBL/GenBank/DDBJ databases">
        <title>The Genome Sequence of Phytophthora parasitica INRA-310.</title>
        <authorList>
            <consortium name="The Broad Institute Genomics Platform"/>
            <person name="Russ C."/>
            <person name="Tyler B."/>
            <person name="Panabieres F."/>
            <person name="Shan W."/>
            <person name="Tripathy S."/>
            <person name="Grunwald N."/>
            <person name="Machado M."/>
            <person name="Johnson C.S."/>
            <person name="Arredondo F."/>
            <person name="Hong C."/>
            <person name="Coffey M."/>
            <person name="Young S.K."/>
            <person name="Zeng Q."/>
            <person name="Gargeya S."/>
            <person name="Fitzgerald M."/>
            <person name="Abouelleil A."/>
            <person name="Alvarado L."/>
            <person name="Chapman S.B."/>
            <person name="Gainer-Dewar J."/>
            <person name="Goldberg J."/>
            <person name="Griggs A."/>
            <person name="Gujja S."/>
            <person name="Hansen M."/>
            <person name="Howarth C."/>
            <person name="Imamovic A."/>
            <person name="Ireland A."/>
            <person name="Larimer J."/>
            <person name="McCowan C."/>
            <person name="Murphy C."/>
            <person name="Pearson M."/>
            <person name="Poon T.W."/>
            <person name="Priest M."/>
            <person name="Roberts A."/>
            <person name="Saif S."/>
            <person name="Shea T."/>
            <person name="Sykes S."/>
            <person name="Wortman J."/>
            <person name="Nusbaum C."/>
            <person name="Birren B."/>
        </authorList>
    </citation>
    <scope>NUCLEOTIDE SEQUENCE [LARGE SCALE GENOMIC DNA]</scope>
    <source>
        <strain evidence="1 2">INRA-310</strain>
    </source>
</reference>
<dbReference type="Proteomes" id="UP000018817">
    <property type="component" value="Unassembled WGS sequence"/>
</dbReference>
<dbReference type="PANTHER" id="PTHR46586">
    <property type="entry name" value="ANKYRIN REPEAT-CONTAINING PROTEIN"/>
    <property type="match status" value="1"/>
</dbReference>
<reference evidence="2" key="1">
    <citation type="submission" date="2011-12" db="EMBL/GenBank/DDBJ databases">
        <authorList>
            <consortium name="The Broad Institute Genome Sequencing Platform"/>
            <person name="Russ C."/>
            <person name="Tyler B."/>
            <person name="Panabieres F."/>
            <person name="Shan W."/>
            <person name="Tripathy S."/>
            <person name="Grunwald N."/>
            <person name="Machado M."/>
            <person name="Young S.K."/>
            <person name="Zeng Q."/>
            <person name="Gargeya S."/>
            <person name="Fitzgerald M."/>
            <person name="Haas B."/>
            <person name="Abouelleil A."/>
            <person name="Alvarado L."/>
            <person name="Arachchi H.M."/>
            <person name="Berlin A."/>
            <person name="Chapman S.B."/>
            <person name="Gearin G."/>
            <person name="Goldberg J."/>
            <person name="Griggs A."/>
            <person name="Gujja S."/>
            <person name="Hansen M."/>
            <person name="Heiman D."/>
            <person name="Howarth C."/>
            <person name="Larimer J."/>
            <person name="Lui A."/>
            <person name="MacDonald P.J.P."/>
            <person name="McCowen C."/>
            <person name="Montmayeur A."/>
            <person name="Murphy C."/>
            <person name="Neiman D."/>
            <person name="Pearson M."/>
            <person name="Priest M."/>
            <person name="Roberts A."/>
            <person name="Saif S."/>
            <person name="Shea T."/>
            <person name="Sisk P."/>
            <person name="Stolte C."/>
            <person name="Sykes S."/>
            <person name="Wortman J."/>
            <person name="Nusbaum C."/>
            <person name="Birren B."/>
        </authorList>
    </citation>
    <scope>NUCLEOTIDE SEQUENCE [LARGE SCALE GENOMIC DNA]</scope>
    <source>
        <strain evidence="2">INRA-310</strain>
    </source>
</reference>
<dbReference type="GeneID" id="20182885"/>
<evidence type="ECO:0000313" key="2">
    <source>
        <dbReference type="Proteomes" id="UP000018817"/>
    </source>
</evidence>
<dbReference type="AlphaFoldDB" id="W2Q1Q9"/>
<dbReference type="PANTHER" id="PTHR46586:SF3">
    <property type="entry name" value="ANKYRIN REPEAT-CONTAINING PROTEIN"/>
    <property type="match status" value="1"/>
</dbReference>
<dbReference type="InterPro" id="IPR052050">
    <property type="entry name" value="SecEffector_AnkRepeat"/>
</dbReference>